<sequence>MCAYYAELRSNESIIGRTGMTESNNMLPFFINSLGTYANPKYNTRIARNDDLEHCSNLKYILNVSQRHIVGPYFFEGALQGKPVYCTFKINGSSRIHALASNGKSSLIQRGSSVLNENICALYVNKYNIGYISDHKPANEFNFTAIQLTVLSKDFNLCYAVC</sequence>
<reference evidence="1" key="2">
    <citation type="submission" date="2020-05" db="UniProtKB">
        <authorList>
            <consortium name="EnsemblMetazoa"/>
        </authorList>
    </citation>
    <scope>IDENTIFICATION</scope>
    <source>
        <strain evidence="1">IAEA</strain>
    </source>
</reference>
<dbReference type="AlphaFoldDB" id="A0A1A9ZI01"/>
<protein>
    <submittedName>
        <fullName evidence="1">Uncharacterized protein</fullName>
    </submittedName>
</protein>
<dbReference type="VEuPathDB" id="VectorBase:GPAI015185"/>
<name>A0A1A9ZI01_GLOPL</name>
<evidence type="ECO:0000313" key="2">
    <source>
        <dbReference type="Proteomes" id="UP000092445"/>
    </source>
</evidence>
<keyword evidence="2" id="KW-1185">Reference proteome</keyword>
<evidence type="ECO:0000313" key="1">
    <source>
        <dbReference type="EnsemblMetazoa" id="GPAI015185-PA"/>
    </source>
</evidence>
<organism evidence="1 2">
    <name type="scientific">Glossina pallidipes</name>
    <name type="common">Tsetse fly</name>
    <dbReference type="NCBI Taxonomy" id="7398"/>
    <lineage>
        <taxon>Eukaryota</taxon>
        <taxon>Metazoa</taxon>
        <taxon>Ecdysozoa</taxon>
        <taxon>Arthropoda</taxon>
        <taxon>Hexapoda</taxon>
        <taxon>Insecta</taxon>
        <taxon>Pterygota</taxon>
        <taxon>Neoptera</taxon>
        <taxon>Endopterygota</taxon>
        <taxon>Diptera</taxon>
        <taxon>Brachycera</taxon>
        <taxon>Muscomorpha</taxon>
        <taxon>Hippoboscoidea</taxon>
        <taxon>Glossinidae</taxon>
        <taxon>Glossina</taxon>
    </lineage>
</organism>
<dbReference type="Proteomes" id="UP000092445">
    <property type="component" value="Unassembled WGS sequence"/>
</dbReference>
<proteinExistence type="predicted"/>
<accession>A0A1A9ZI01</accession>
<reference evidence="2" key="1">
    <citation type="submission" date="2014-03" db="EMBL/GenBank/DDBJ databases">
        <authorList>
            <person name="Aksoy S."/>
            <person name="Warren W."/>
            <person name="Wilson R.K."/>
        </authorList>
    </citation>
    <scope>NUCLEOTIDE SEQUENCE [LARGE SCALE GENOMIC DNA]</scope>
    <source>
        <strain evidence="2">IAEA</strain>
    </source>
</reference>
<dbReference type="EnsemblMetazoa" id="GPAI015185-RA">
    <property type="protein sequence ID" value="GPAI015185-PA"/>
    <property type="gene ID" value="GPAI015185"/>
</dbReference>